<dbReference type="OrthoDB" id="9808254at2"/>
<dbReference type="PANTHER" id="PTHR36057">
    <property type="match status" value="1"/>
</dbReference>
<dbReference type="EMBL" id="FNVA01000008">
    <property type="protein sequence ID" value="SEG67446.1"/>
    <property type="molecule type" value="Genomic_DNA"/>
</dbReference>
<dbReference type="SUPFAM" id="SSF52833">
    <property type="entry name" value="Thioredoxin-like"/>
    <property type="match status" value="1"/>
</dbReference>
<protein>
    <recommendedName>
        <fullName evidence="4">DUF1223 domain-containing protein</fullName>
    </recommendedName>
</protein>
<dbReference type="Proteomes" id="UP000236728">
    <property type="component" value="Unassembled WGS sequence"/>
</dbReference>
<keyword evidence="1" id="KW-0732">Signal</keyword>
<evidence type="ECO:0008006" key="4">
    <source>
        <dbReference type="Google" id="ProtNLM"/>
    </source>
</evidence>
<accession>A0A1H6C513</accession>
<keyword evidence="3" id="KW-1185">Reference proteome</keyword>
<evidence type="ECO:0000256" key="1">
    <source>
        <dbReference type="SAM" id="SignalP"/>
    </source>
</evidence>
<proteinExistence type="predicted"/>
<dbReference type="InterPro" id="IPR036249">
    <property type="entry name" value="Thioredoxin-like_sf"/>
</dbReference>
<sequence length="252" mass="26842">MRLRYVFPAFFLVAAAPAKPWAAMPNPGGEPVAVVELFTSEGCSSCPPADDFLRRINLQHNSGELILGLSEHVTYWNQLGWKDPFSQQAFTDRQEVYADKLSSRGPYTPQMVVNGRAEFVGGNGPALEKALHEDAGLAHGALGIAGHEVDSGKLNVSFHFKAPDAHAYDILAVIADDADHSSVARGENAGRTLAHVSVVRLMAKVATLSGDSDQTAQVNLPADLGGASPRHLVLIAQQPHQGRIVAAVTVPL</sequence>
<evidence type="ECO:0000313" key="3">
    <source>
        <dbReference type="Proteomes" id="UP000236728"/>
    </source>
</evidence>
<dbReference type="RefSeq" id="WP_103935061.1">
    <property type="nucleotide sequence ID" value="NZ_FNVA01000008.1"/>
</dbReference>
<dbReference type="PANTHER" id="PTHR36057:SF1">
    <property type="entry name" value="LIPOPROTEIN LIPID ATTACHMENT SITE-LIKE PROTEIN, PUTATIVE (DUF1223)-RELATED"/>
    <property type="match status" value="1"/>
</dbReference>
<name>A0A1H6C513_9BACT</name>
<gene>
    <name evidence="2" type="ORF">SAMN05421819_4226</name>
</gene>
<feature type="chain" id="PRO_5009294445" description="DUF1223 domain-containing protein" evidence="1">
    <location>
        <begin position="19"/>
        <end position="252"/>
    </location>
</feature>
<feature type="signal peptide" evidence="1">
    <location>
        <begin position="1"/>
        <end position="18"/>
    </location>
</feature>
<dbReference type="AlphaFoldDB" id="A0A1H6C513"/>
<dbReference type="Pfam" id="PF06764">
    <property type="entry name" value="DUF1223"/>
    <property type="match status" value="1"/>
</dbReference>
<dbReference type="InterPro" id="IPR010634">
    <property type="entry name" value="DUF1223"/>
</dbReference>
<evidence type="ECO:0000313" key="2">
    <source>
        <dbReference type="EMBL" id="SEG67446.1"/>
    </source>
</evidence>
<reference evidence="2 3" key="1">
    <citation type="submission" date="2016-10" db="EMBL/GenBank/DDBJ databases">
        <authorList>
            <person name="de Groot N.N."/>
        </authorList>
    </citation>
    <scope>NUCLEOTIDE SEQUENCE [LARGE SCALE GENOMIC DNA]</scope>
    <source>
        <strain evidence="2 3">DSM 22489</strain>
    </source>
</reference>
<organism evidence="2 3">
    <name type="scientific">Bryocella elongata</name>
    <dbReference type="NCBI Taxonomy" id="863522"/>
    <lineage>
        <taxon>Bacteria</taxon>
        <taxon>Pseudomonadati</taxon>
        <taxon>Acidobacteriota</taxon>
        <taxon>Terriglobia</taxon>
        <taxon>Terriglobales</taxon>
        <taxon>Acidobacteriaceae</taxon>
        <taxon>Bryocella</taxon>
    </lineage>
</organism>